<keyword evidence="3" id="KW-0255">Endonuclease</keyword>
<dbReference type="InterPro" id="IPR011335">
    <property type="entry name" value="Restrct_endonuc-II-like"/>
</dbReference>
<comment type="caution">
    <text evidence="3">The sequence shown here is derived from an EMBL/GenBank/DDBJ whole genome shotgun (WGS) entry which is preliminary data.</text>
</comment>
<dbReference type="EMBL" id="JBHTJO010000001">
    <property type="protein sequence ID" value="MFD0987773.1"/>
    <property type="molecule type" value="Genomic_DNA"/>
</dbReference>
<evidence type="ECO:0000313" key="3">
    <source>
        <dbReference type="EMBL" id="MFD0987773.1"/>
    </source>
</evidence>
<keyword evidence="3" id="KW-0378">Hydrolase</keyword>
<keyword evidence="4" id="KW-1185">Reference proteome</keyword>
<sequence>METKLTSTAKRLRREMTAAETKLWFELRDRRFKGVKFRRQVPVGPYIADFMSKELRLIIEVDGGQHAELTKRADEERTQHLEEQRFSVVRIWNNEVLENIEGVMHALGEVIDCSPSPGASRHPLPDGERDSGDA</sequence>
<dbReference type="RefSeq" id="WP_379090062.1">
    <property type="nucleotide sequence ID" value="NZ_JBHTJO010000001.1"/>
</dbReference>
<dbReference type="Gene3D" id="3.40.960.10">
    <property type="entry name" value="VSR Endonuclease"/>
    <property type="match status" value="1"/>
</dbReference>
<evidence type="ECO:0000256" key="1">
    <source>
        <dbReference type="SAM" id="MobiDB-lite"/>
    </source>
</evidence>
<evidence type="ECO:0000259" key="2">
    <source>
        <dbReference type="Pfam" id="PF04480"/>
    </source>
</evidence>
<feature type="region of interest" description="Disordered" evidence="1">
    <location>
        <begin position="114"/>
        <end position="134"/>
    </location>
</feature>
<keyword evidence="3" id="KW-0540">Nuclease</keyword>
<accession>A0ABW3JBD6</accession>
<proteinExistence type="predicted"/>
<dbReference type="Pfam" id="PF04480">
    <property type="entry name" value="DUF559"/>
    <property type="match status" value="1"/>
</dbReference>
<organism evidence="3 4">
    <name type="scientific">Methyloligella solikamskensis</name>
    <dbReference type="NCBI Taxonomy" id="1177756"/>
    <lineage>
        <taxon>Bacteria</taxon>
        <taxon>Pseudomonadati</taxon>
        <taxon>Pseudomonadota</taxon>
        <taxon>Alphaproteobacteria</taxon>
        <taxon>Hyphomicrobiales</taxon>
        <taxon>Hyphomicrobiaceae</taxon>
        <taxon>Methyloligella</taxon>
    </lineage>
</organism>
<feature type="compositionally biased region" description="Basic and acidic residues" evidence="1">
    <location>
        <begin position="123"/>
        <end position="134"/>
    </location>
</feature>
<reference evidence="4" key="1">
    <citation type="journal article" date="2019" name="Int. J. Syst. Evol. Microbiol.">
        <title>The Global Catalogue of Microorganisms (GCM) 10K type strain sequencing project: providing services to taxonomists for standard genome sequencing and annotation.</title>
        <authorList>
            <consortium name="The Broad Institute Genomics Platform"/>
            <consortium name="The Broad Institute Genome Sequencing Center for Infectious Disease"/>
            <person name="Wu L."/>
            <person name="Ma J."/>
        </authorList>
    </citation>
    <scope>NUCLEOTIDE SEQUENCE [LARGE SCALE GENOMIC DNA]</scope>
    <source>
        <strain evidence="4">CCUG 61697</strain>
    </source>
</reference>
<dbReference type="CDD" id="cd01038">
    <property type="entry name" value="Endonuclease_DUF559"/>
    <property type="match status" value="1"/>
</dbReference>
<dbReference type="SUPFAM" id="SSF52980">
    <property type="entry name" value="Restriction endonuclease-like"/>
    <property type="match status" value="1"/>
</dbReference>
<gene>
    <name evidence="3" type="ORF">ACFQ2F_11770</name>
</gene>
<evidence type="ECO:0000313" key="4">
    <source>
        <dbReference type="Proteomes" id="UP001597102"/>
    </source>
</evidence>
<dbReference type="InterPro" id="IPR007569">
    <property type="entry name" value="DUF559"/>
</dbReference>
<dbReference type="GO" id="GO:0004519">
    <property type="term" value="F:endonuclease activity"/>
    <property type="evidence" value="ECO:0007669"/>
    <property type="project" value="UniProtKB-KW"/>
</dbReference>
<name>A0ABW3JBD6_9HYPH</name>
<dbReference type="PANTHER" id="PTHR38590:SF1">
    <property type="entry name" value="BLL0828 PROTEIN"/>
    <property type="match status" value="1"/>
</dbReference>
<feature type="domain" description="DUF559" evidence="2">
    <location>
        <begin position="4"/>
        <end position="109"/>
    </location>
</feature>
<dbReference type="InterPro" id="IPR047216">
    <property type="entry name" value="Endonuclease_DUF559_bact"/>
</dbReference>
<dbReference type="PANTHER" id="PTHR38590">
    <property type="entry name" value="BLL0828 PROTEIN"/>
    <property type="match status" value="1"/>
</dbReference>
<dbReference type="Proteomes" id="UP001597102">
    <property type="component" value="Unassembled WGS sequence"/>
</dbReference>
<protein>
    <submittedName>
        <fullName evidence="3">Endonuclease domain-containing protein</fullName>
    </submittedName>
</protein>